<accession>A0A3G5A1A6</accession>
<name>A0A3G5A1A6_9VIRU</name>
<dbReference type="EMBL" id="MK072255">
    <property type="protein sequence ID" value="AYV80997.1"/>
    <property type="molecule type" value="Genomic_DNA"/>
</dbReference>
<organism evidence="1">
    <name type="scientific">Harvfovirus sp</name>
    <dbReference type="NCBI Taxonomy" id="2487768"/>
    <lineage>
        <taxon>Viruses</taxon>
        <taxon>Varidnaviria</taxon>
        <taxon>Bamfordvirae</taxon>
        <taxon>Nucleocytoviricota</taxon>
        <taxon>Megaviricetes</taxon>
        <taxon>Imitervirales</taxon>
        <taxon>Mimiviridae</taxon>
        <taxon>Klosneuvirinae</taxon>
    </lineage>
</organism>
<reference evidence="1" key="1">
    <citation type="submission" date="2018-10" db="EMBL/GenBank/DDBJ databases">
        <title>Hidden diversity of soil giant viruses.</title>
        <authorList>
            <person name="Schulz F."/>
            <person name="Alteio L."/>
            <person name="Goudeau D."/>
            <person name="Ryan E.M."/>
            <person name="Malmstrom R.R."/>
            <person name="Blanchard J."/>
            <person name="Woyke T."/>
        </authorList>
    </citation>
    <scope>NUCLEOTIDE SEQUENCE</scope>
    <source>
        <strain evidence="1">HAV1</strain>
    </source>
</reference>
<evidence type="ECO:0000313" key="1">
    <source>
        <dbReference type="EMBL" id="AYV80997.1"/>
    </source>
</evidence>
<proteinExistence type="predicted"/>
<protein>
    <submittedName>
        <fullName evidence="1">Uncharacterized protein</fullName>
    </submittedName>
</protein>
<gene>
    <name evidence="1" type="ORF">Harvfovirus13_3</name>
</gene>
<sequence>MPGENCCCNNTIPFYENYIFETIPIISSNLDLGCDPYPPNFPIGLEVYSSSQFRGLAPLYNGCIVFATAILNGTLDADNLINLNIETVNEYGELLEIYTGRIILFNLGRLTQNLWISLNNTVFIVEIQIIFEVDSQIISSVNLTKLDINPVPK</sequence>